<dbReference type="Pfam" id="PF14244">
    <property type="entry name" value="Retrotran_gag_3"/>
    <property type="match status" value="1"/>
</dbReference>
<evidence type="ECO:0000313" key="3">
    <source>
        <dbReference type="EnsemblPlants" id="cds.evm.model.03.1335"/>
    </source>
</evidence>
<dbReference type="AlphaFoldDB" id="A0A803P4W1"/>
<feature type="region of interest" description="Disordered" evidence="1">
    <location>
        <begin position="1"/>
        <end position="48"/>
    </location>
</feature>
<dbReference type="InterPro" id="IPR029472">
    <property type="entry name" value="Copia-like_N"/>
</dbReference>
<name>A0A803P4W1_CANSA</name>
<feature type="region of interest" description="Disordered" evidence="1">
    <location>
        <begin position="95"/>
        <end position="132"/>
    </location>
</feature>
<feature type="domain" description="Retrotransposon Copia-like N-terminal" evidence="2">
    <location>
        <begin position="48"/>
        <end position="86"/>
    </location>
</feature>
<reference evidence="3" key="1">
    <citation type="submission" date="2018-11" db="EMBL/GenBank/DDBJ databases">
        <authorList>
            <person name="Grassa J C."/>
        </authorList>
    </citation>
    <scope>NUCLEOTIDE SEQUENCE [LARGE SCALE GENOMIC DNA]</scope>
</reference>
<reference evidence="3" key="2">
    <citation type="submission" date="2021-03" db="UniProtKB">
        <authorList>
            <consortium name="EnsemblPlants"/>
        </authorList>
    </citation>
    <scope>IDENTIFICATION</scope>
</reference>
<dbReference type="Proteomes" id="UP000596661">
    <property type="component" value="Chromosome 3"/>
</dbReference>
<dbReference type="Gramene" id="evm.model.03.1335">
    <property type="protein sequence ID" value="cds.evm.model.03.1335"/>
    <property type="gene ID" value="evm.TU.03.1335"/>
</dbReference>
<organism evidence="3 4">
    <name type="scientific">Cannabis sativa</name>
    <name type="common">Hemp</name>
    <name type="synonym">Marijuana</name>
    <dbReference type="NCBI Taxonomy" id="3483"/>
    <lineage>
        <taxon>Eukaryota</taxon>
        <taxon>Viridiplantae</taxon>
        <taxon>Streptophyta</taxon>
        <taxon>Embryophyta</taxon>
        <taxon>Tracheophyta</taxon>
        <taxon>Spermatophyta</taxon>
        <taxon>Magnoliopsida</taxon>
        <taxon>eudicotyledons</taxon>
        <taxon>Gunneridae</taxon>
        <taxon>Pentapetalae</taxon>
        <taxon>rosids</taxon>
        <taxon>fabids</taxon>
        <taxon>Rosales</taxon>
        <taxon>Cannabaceae</taxon>
        <taxon>Cannabis</taxon>
    </lineage>
</organism>
<dbReference type="EMBL" id="UZAU01000295">
    <property type="status" value="NOT_ANNOTATED_CDS"/>
    <property type="molecule type" value="Genomic_DNA"/>
</dbReference>
<evidence type="ECO:0000313" key="4">
    <source>
        <dbReference type="Proteomes" id="UP000596661"/>
    </source>
</evidence>
<proteinExistence type="predicted"/>
<evidence type="ECO:0000256" key="1">
    <source>
        <dbReference type="SAM" id="MobiDB-lite"/>
    </source>
</evidence>
<protein>
    <recommendedName>
        <fullName evidence="2">Retrotransposon Copia-like N-terminal domain-containing protein</fullName>
    </recommendedName>
</protein>
<sequence>MARGGGTQTRSNSNNGVDAGSSRFSALDDSSKLPTTDPRSPYFLSNGDNASSSLVPKILTGAENYSSWRRSMMVALMARNKIKFINEEKQRGIIIPQAENNQSTNENSNQFAGSTQGNQSNNRSDNRSDTRPICSHCGVPGHTIAKCYKIHGYPPGHRLYGRHSIGNIGVAYEKAKDNYKEAQFQCQANPNNNHFLELEQKQKEDNMIVSFTTEQGVLNDHFPDVVQHFLGHFKGIMGKAKPPTMEIQSDCIAMGSKLTLDQQVHLLKPFSLKEVRAAMFSILNTKSPGPDRFGSGFLMSVWPEVGKDIHRAITHFFDTNQFPEELHRTTLSLIPKIDGPSKAIDYRPIACCTTLYNGVSKLICSRLANVLLALVSQDQGAFVKANPLLTIFLFFRTF</sequence>
<dbReference type="PANTHER" id="PTHR19446">
    <property type="entry name" value="REVERSE TRANSCRIPTASES"/>
    <property type="match status" value="1"/>
</dbReference>
<evidence type="ECO:0000259" key="2">
    <source>
        <dbReference type="Pfam" id="PF14244"/>
    </source>
</evidence>
<feature type="compositionally biased region" description="Low complexity" evidence="1">
    <location>
        <begin position="99"/>
        <end position="110"/>
    </location>
</feature>
<keyword evidence="4" id="KW-1185">Reference proteome</keyword>
<accession>A0A803P4W1</accession>
<dbReference type="EnsemblPlants" id="evm.model.03.1335">
    <property type="protein sequence ID" value="cds.evm.model.03.1335"/>
    <property type="gene ID" value="evm.TU.03.1335"/>
</dbReference>